<dbReference type="Gene3D" id="3.10.50.40">
    <property type="match status" value="1"/>
</dbReference>
<evidence type="ECO:0000256" key="1">
    <source>
        <dbReference type="ARBA" id="ARBA00000971"/>
    </source>
</evidence>
<dbReference type="PANTHER" id="PTHR45779:SF14">
    <property type="entry name" value="PEPTIDYLPROLYL ISOMERASE"/>
    <property type="match status" value="1"/>
</dbReference>
<keyword evidence="4 5" id="KW-0413">Isomerase</keyword>
<dbReference type="InterPro" id="IPR044609">
    <property type="entry name" value="FKBP2/11"/>
</dbReference>
<sequence>MESFFPFYGETLRMDFDRDQPFTFQIGVGQVIKGWDQGLLDMCVDDWYRYSAPSISQWSRAVPRSVGGARRPTRPLLVPCTSACRVTAPCVQRRQPAQ</sequence>
<dbReference type="PROSITE" id="PS50059">
    <property type="entry name" value="FKBP_PPIASE"/>
    <property type="match status" value="1"/>
</dbReference>
<gene>
    <name evidence="7" type="ORF">SFRICE_010411</name>
</gene>
<accession>A0A2H1VBK6</accession>
<dbReference type="EMBL" id="ODYU01001673">
    <property type="protein sequence ID" value="SOQ38219.1"/>
    <property type="molecule type" value="Genomic_DNA"/>
</dbReference>
<evidence type="ECO:0000256" key="2">
    <source>
        <dbReference type="ARBA" id="ARBA00013194"/>
    </source>
</evidence>
<dbReference type="PANTHER" id="PTHR45779">
    <property type="entry name" value="PEPTIDYLPROLYL ISOMERASE"/>
    <property type="match status" value="1"/>
</dbReference>
<dbReference type="GO" id="GO:0003755">
    <property type="term" value="F:peptidyl-prolyl cis-trans isomerase activity"/>
    <property type="evidence" value="ECO:0007669"/>
    <property type="project" value="UniProtKB-KW"/>
</dbReference>
<dbReference type="Pfam" id="PF00254">
    <property type="entry name" value="FKBP_C"/>
    <property type="match status" value="1"/>
</dbReference>
<comment type="catalytic activity">
    <reaction evidence="1 5">
        <text>[protein]-peptidylproline (omega=180) = [protein]-peptidylproline (omega=0)</text>
        <dbReference type="Rhea" id="RHEA:16237"/>
        <dbReference type="Rhea" id="RHEA-COMP:10747"/>
        <dbReference type="Rhea" id="RHEA-COMP:10748"/>
        <dbReference type="ChEBI" id="CHEBI:83833"/>
        <dbReference type="ChEBI" id="CHEBI:83834"/>
        <dbReference type="EC" id="5.2.1.8"/>
    </reaction>
</comment>
<evidence type="ECO:0000256" key="5">
    <source>
        <dbReference type="PROSITE-ProRule" id="PRU00277"/>
    </source>
</evidence>
<keyword evidence="3 5" id="KW-0697">Rotamase</keyword>
<protein>
    <recommendedName>
        <fullName evidence="2 5">peptidylprolyl isomerase</fullName>
        <ecNumber evidence="2 5">5.2.1.8</ecNumber>
    </recommendedName>
</protein>
<evidence type="ECO:0000256" key="3">
    <source>
        <dbReference type="ARBA" id="ARBA00023110"/>
    </source>
</evidence>
<dbReference type="GO" id="GO:0005783">
    <property type="term" value="C:endoplasmic reticulum"/>
    <property type="evidence" value="ECO:0007669"/>
    <property type="project" value="TreeGrafter"/>
</dbReference>
<dbReference type="EC" id="5.2.1.8" evidence="2 5"/>
<dbReference type="InterPro" id="IPR046357">
    <property type="entry name" value="PPIase_dom_sf"/>
</dbReference>
<evidence type="ECO:0000259" key="6">
    <source>
        <dbReference type="PROSITE" id="PS50059"/>
    </source>
</evidence>
<evidence type="ECO:0000256" key="4">
    <source>
        <dbReference type="ARBA" id="ARBA00023235"/>
    </source>
</evidence>
<dbReference type="SUPFAM" id="SSF54534">
    <property type="entry name" value="FKBP-like"/>
    <property type="match status" value="1"/>
</dbReference>
<feature type="domain" description="PPIase FKBP-type" evidence="6">
    <location>
        <begin position="1"/>
        <end position="53"/>
    </location>
</feature>
<name>A0A2H1VBK6_SPOFR</name>
<evidence type="ECO:0000313" key="7">
    <source>
        <dbReference type="EMBL" id="SOQ38219.1"/>
    </source>
</evidence>
<dbReference type="InterPro" id="IPR001179">
    <property type="entry name" value="PPIase_FKBP_dom"/>
</dbReference>
<organism evidence="7">
    <name type="scientific">Spodoptera frugiperda</name>
    <name type="common">Fall armyworm</name>
    <dbReference type="NCBI Taxonomy" id="7108"/>
    <lineage>
        <taxon>Eukaryota</taxon>
        <taxon>Metazoa</taxon>
        <taxon>Ecdysozoa</taxon>
        <taxon>Arthropoda</taxon>
        <taxon>Hexapoda</taxon>
        <taxon>Insecta</taxon>
        <taxon>Pterygota</taxon>
        <taxon>Neoptera</taxon>
        <taxon>Endopterygota</taxon>
        <taxon>Lepidoptera</taxon>
        <taxon>Glossata</taxon>
        <taxon>Ditrysia</taxon>
        <taxon>Noctuoidea</taxon>
        <taxon>Noctuidae</taxon>
        <taxon>Amphipyrinae</taxon>
        <taxon>Spodoptera</taxon>
    </lineage>
</organism>
<dbReference type="AlphaFoldDB" id="A0A2H1VBK6"/>
<proteinExistence type="predicted"/>
<reference evidence="7" key="1">
    <citation type="submission" date="2016-07" db="EMBL/GenBank/DDBJ databases">
        <authorList>
            <person name="Bretaudeau A."/>
        </authorList>
    </citation>
    <scope>NUCLEOTIDE SEQUENCE</scope>
    <source>
        <strain evidence="7">Rice</strain>
        <tissue evidence="7">Whole body</tissue>
    </source>
</reference>